<keyword evidence="2" id="KW-0238">DNA-binding</keyword>
<dbReference type="PROSITE" id="PS00036">
    <property type="entry name" value="BZIP_BASIC"/>
    <property type="match status" value="1"/>
</dbReference>
<dbReference type="GeneID" id="25906001"/>
<sequence length="268" mass="28488">MSTLEDFDLGLLDLPVLPGTADGSGASTPSLFSGNNMSPTGHVDYNASPVGFLDWSSPVGTSSQFLLDLCVSNIPPPAPIAGADDGLYPSTTALECEDFLGLMPVPIGLPQALTSDALFASTNNLLMGSSSALSSTSSISSLSSPDNLHNTGSGIKREISMISEDGTEGESSVSSGEEVTKKPARKHKKPRISELSEADATAKRQSNRESARKSRARKRERLDNVYVENETLKKENMELRLRLQMLMTSMIISQSSTVTTANTVGELM</sequence>
<dbReference type="PANTHER" id="PTHR45764">
    <property type="entry name" value="BZIP TRANSCRIPTION FACTOR 44"/>
    <property type="match status" value="1"/>
</dbReference>
<dbReference type="PANTHER" id="PTHR45764:SF38">
    <property type="entry name" value="BZIP TRANSCRIPTION FACTOR 44"/>
    <property type="match status" value="1"/>
</dbReference>
<name>A0A0L0G027_9EUKA</name>
<evidence type="ECO:0000256" key="3">
    <source>
        <dbReference type="ARBA" id="ARBA00023163"/>
    </source>
</evidence>
<dbReference type="Proteomes" id="UP000054560">
    <property type="component" value="Unassembled WGS sequence"/>
</dbReference>
<dbReference type="InterPro" id="IPR004827">
    <property type="entry name" value="bZIP"/>
</dbReference>
<organism evidence="7 8">
    <name type="scientific">Sphaeroforma arctica JP610</name>
    <dbReference type="NCBI Taxonomy" id="667725"/>
    <lineage>
        <taxon>Eukaryota</taxon>
        <taxon>Ichthyosporea</taxon>
        <taxon>Ichthyophonida</taxon>
        <taxon>Sphaeroforma</taxon>
    </lineage>
</organism>
<dbReference type="PROSITE" id="PS50217">
    <property type="entry name" value="BZIP"/>
    <property type="match status" value="1"/>
</dbReference>
<dbReference type="SUPFAM" id="SSF57959">
    <property type="entry name" value="Leucine zipper domain"/>
    <property type="match status" value="1"/>
</dbReference>
<dbReference type="EMBL" id="KQ241949">
    <property type="protein sequence ID" value="KNC82199.1"/>
    <property type="molecule type" value="Genomic_DNA"/>
</dbReference>
<keyword evidence="8" id="KW-1185">Reference proteome</keyword>
<dbReference type="GO" id="GO:0003700">
    <property type="term" value="F:DNA-binding transcription factor activity"/>
    <property type="evidence" value="ECO:0007669"/>
    <property type="project" value="InterPro"/>
</dbReference>
<feature type="region of interest" description="Disordered" evidence="5">
    <location>
        <begin position="164"/>
        <end position="218"/>
    </location>
</feature>
<gene>
    <name evidence="7" type="ORF">SARC_05497</name>
</gene>
<feature type="compositionally biased region" description="Basic and acidic residues" evidence="5">
    <location>
        <begin position="200"/>
        <end position="212"/>
    </location>
</feature>
<reference evidence="7 8" key="1">
    <citation type="submission" date="2011-02" db="EMBL/GenBank/DDBJ databases">
        <title>The Genome Sequence of Sphaeroforma arctica JP610.</title>
        <authorList>
            <consortium name="The Broad Institute Genome Sequencing Platform"/>
            <person name="Russ C."/>
            <person name="Cuomo C."/>
            <person name="Young S.K."/>
            <person name="Zeng Q."/>
            <person name="Gargeya S."/>
            <person name="Alvarado L."/>
            <person name="Berlin A."/>
            <person name="Chapman S.B."/>
            <person name="Chen Z."/>
            <person name="Freedman E."/>
            <person name="Gellesch M."/>
            <person name="Goldberg J."/>
            <person name="Griggs A."/>
            <person name="Gujja S."/>
            <person name="Heilman E."/>
            <person name="Heiman D."/>
            <person name="Howarth C."/>
            <person name="Mehta T."/>
            <person name="Neiman D."/>
            <person name="Pearson M."/>
            <person name="Roberts A."/>
            <person name="Saif S."/>
            <person name="Shea T."/>
            <person name="Shenoy N."/>
            <person name="Sisk P."/>
            <person name="Stolte C."/>
            <person name="Sykes S."/>
            <person name="White J."/>
            <person name="Yandava C."/>
            <person name="Burger G."/>
            <person name="Gray M.W."/>
            <person name="Holland P.W.H."/>
            <person name="King N."/>
            <person name="Lang F.B.F."/>
            <person name="Roger A.J."/>
            <person name="Ruiz-Trillo I."/>
            <person name="Haas B."/>
            <person name="Nusbaum C."/>
            <person name="Birren B."/>
        </authorList>
    </citation>
    <scope>NUCLEOTIDE SEQUENCE [LARGE SCALE GENOMIC DNA]</scope>
    <source>
        <strain evidence="7 8">JP610</strain>
    </source>
</reference>
<dbReference type="GO" id="GO:0005634">
    <property type="term" value="C:nucleus"/>
    <property type="evidence" value="ECO:0007669"/>
    <property type="project" value="TreeGrafter"/>
</dbReference>
<evidence type="ECO:0000313" key="8">
    <source>
        <dbReference type="Proteomes" id="UP000054560"/>
    </source>
</evidence>
<accession>A0A0L0G027</accession>
<keyword evidence="4" id="KW-0539">Nucleus</keyword>
<proteinExistence type="predicted"/>
<evidence type="ECO:0000259" key="6">
    <source>
        <dbReference type="PROSITE" id="PS50217"/>
    </source>
</evidence>
<dbReference type="AlphaFoldDB" id="A0A0L0G027"/>
<evidence type="ECO:0000256" key="1">
    <source>
        <dbReference type="ARBA" id="ARBA00023015"/>
    </source>
</evidence>
<dbReference type="SMART" id="SM00338">
    <property type="entry name" value="BRLZ"/>
    <property type="match status" value="1"/>
</dbReference>
<keyword evidence="3" id="KW-0804">Transcription</keyword>
<feature type="domain" description="BZIP" evidence="6">
    <location>
        <begin position="197"/>
        <end position="246"/>
    </location>
</feature>
<dbReference type="GO" id="GO:0000976">
    <property type="term" value="F:transcription cis-regulatory region binding"/>
    <property type="evidence" value="ECO:0007669"/>
    <property type="project" value="TreeGrafter"/>
</dbReference>
<evidence type="ECO:0000256" key="5">
    <source>
        <dbReference type="SAM" id="MobiDB-lite"/>
    </source>
</evidence>
<evidence type="ECO:0000313" key="7">
    <source>
        <dbReference type="EMBL" id="KNC82199.1"/>
    </source>
</evidence>
<protein>
    <recommendedName>
        <fullName evidence="6">BZIP domain-containing protein</fullName>
    </recommendedName>
</protein>
<dbReference type="InterPro" id="IPR046347">
    <property type="entry name" value="bZIP_sf"/>
</dbReference>
<keyword evidence="1" id="KW-0805">Transcription regulation</keyword>
<dbReference type="CDD" id="cd14686">
    <property type="entry name" value="bZIP"/>
    <property type="match status" value="1"/>
</dbReference>
<dbReference type="Pfam" id="PF00170">
    <property type="entry name" value="bZIP_1"/>
    <property type="match status" value="1"/>
</dbReference>
<evidence type="ECO:0000256" key="2">
    <source>
        <dbReference type="ARBA" id="ARBA00023125"/>
    </source>
</evidence>
<dbReference type="RefSeq" id="XP_014156101.1">
    <property type="nucleotide sequence ID" value="XM_014300626.1"/>
</dbReference>
<dbReference type="GO" id="GO:0045893">
    <property type="term" value="P:positive regulation of DNA-templated transcription"/>
    <property type="evidence" value="ECO:0007669"/>
    <property type="project" value="TreeGrafter"/>
</dbReference>
<evidence type="ECO:0000256" key="4">
    <source>
        <dbReference type="ARBA" id="ARBA00023242"/>
    </source>
</evidence>
<dbReference type="Gene3D" id="1.20.5.170">
    <property type="match status" value="1"/>
</dbReference>